<keyword evidence="3 5" id="KW-1133">Transmembrane helix</keyword>
<dbReference type="EMBL" id="CAQQ02130483">
    <property type="status" value="NOT_ANNOTATED_CDS"/>
    <property type="molecule type" value="Genomic_DNA"/>
</dbReference>
<organism evidence="8 9">
    <name type="scientific">Megaselia scalaris</name>
    <name type="common">Humpbacked fly</name>
    <name type="synonym">Phora scalaris</name>
    <dbReference type="NCBI Taxonomy" id="36166"/>
    <lineage>
        <taxon>Eukaryota</taxon>
        <taxon>Metazoa</taxon>
        <taxon>Ecdysozoa</taxon>
        <taxon>Arthropoda</taxon>
        <taxon>Hexapoda</taxon>
        <taxon>Insecta</taxon>
        <taxon>Pterygota</taxon>
        <taxon>Neoptera</taxon>
        <taxon>Endopterygota</taxon>
        <taxon>Diptera</taxon>
        <taxon>Brachycera</taxon>
        <taxon>Muscomorpha</taxon>
        <taxon>Platypezoidea</taxon>
        <taxon>Phoridae</taxon>
        <taxon>Megaseliini</taxon>
        <taxon>Megaselia</taxon>
    </lineage>
</organism>
<dbReference type="PANTHER" id="PTHR44755:SF8">
    <property type="entry name" value="RECEPTOR LIGAND BINDING REGION DOMAIN-CONTAINING PROTEIN"/>
    <property type="match status" value="1"/>
</dbReference>
<sequence length="414" mass="46814">KLFLLFKVILGGLPLAVEAVNKNPTLLKNRKLSFWPVDIGRKNGTFGYSVQPIRSMTEMRDKKVVAFIGPGDGCTSEALLAAAWNMPMISFKCSDSVVSNKEIFHTFARTLAPASKVSKSVISLLLNFHWKKFAIIAGTRPYWGPEVAKAIRDLAETEKLTITHFREVSDHIPTDSTINRMQEIVDETYETTRIYVFIGEQIGMVDFVRCLQNRNLLTSGEYMVISVDDEIYDPAVRDNTMQTRFDVHIDSNGDAEGNYTVICMLDEPGYKNNIGKMSMQPVGYFVFTTSSLPEFRYSKLDRQIPWLRGSPPRAEPVCGFKGELCPPKPVDWKYITLSVCIALVFMIAGAFLIKHYRYEQTLAGLLWKVDIKDVTFIIENIEMNGKAKNCFQPCRQSFLNGADTTKRAYTSIGR</sequence>
<evidence type="ECO:0000256" key="6">
    <source>
        <dbReference type="SAM" id="SignalP"/>
    </source>
</evidence>
<dbReference type="EMBL" id="CAQQ02130481">
    <property type="status" value="NOT_ANNOTATED_CDS"/>
    <property type="molecule type" value="Genomic_DNA"/>
</dbReference>
<dbReference type="OMA" id="NGEICRT"/>
<dbReference type="SUPFAM" id="SSF53822">
    <property type="entry name" value="Periplasmic binding protein-like I"/>
    <property type="match status" value="1"/>
</dbReference>
<reference evidence="8" key="2">
    <citation type="submission" date="2015-06" db="UniProtKB">
        <authorList>
            <consortium name="EnsemblMetazoa"/>
        </authorList>
    </citation>
    <scope>IDENTIFICATION</scope>
</reference>
<dbReference type="GO" id="GO:0016020">
    <property type="term" value="C:membrane"/>
    <property type="evidence" value="ECO:0007669"/>
    <property type="project" value="UniProtKB-SubCell"/>
</dbReference>
<feature type="domain" description="Receptor ligand binding region" evidence="7">
    <location>
        <begin position="13"/>
        <end position="239"/>
    </location>
</feature>
<dbReference type="Proteomes" id="UP000015102">
    <property type="component" value="Unassembled WGS sequence"/>
</dbReference>
<dbReference type="InterPro" id="IPR028082">
    <property type="entry name" value="Peripla_BP_I"/>
</dbReference>
<dbReference type="PANTHER" id="PTHR44755">
    <property type="entry name" value="NATRIURETIC PEPTIDE RECEPTOR 3-RELATED"/>
    <property type="match status" value="1"/>
</dbReference>
<dbReference type="EnsemblMetazoa" id="MESCA008148-RA">
    <property type="protein sequence ID" value="MESCA008148-PA"/>
    <property type="gene ID" value="MESCA008148"/>
</dbReference>
<dbReference type="GO" id="GO:0038023">
    <property type="term" value="F:signaling receptor activity"/>
    <property type="evidence" value="ECO:0007669"/>
    <property type="project" value="TreeGrafter"/>
</dbReference>
<reference evidence="9" key="1">
    <citation type="submission" date="2013-02" db="EMBL/GenBank/DDBJ databases">
        <authorList>
            <person name="Hughes D."/>
        </authorList>
    </citation>
    <scope>NUCLEOTIDE SEQUENCE</scope>
    <source>
        <strain>Durham</strain>
        <strain evidence="9">NC isolate 2 -- Noor lab</strain>
    </source>
</reference>
<evidence type="ECO:0000256" key="3">
    <source>
        <dbReference type="ARBA" id="ARBA00022989"/>
    </source>
</evidence>
<dbReference type="InterPro" id="IPR052612">
    <property type="entry name" value="ANP_Clearance_Receptor"/>
</dbReference>
<name>T1GWH1_MEGSC</name>
<dbReference type="GO" id="GO:0017046">
    <property type="term" value="F:peptide hormone binding"/>
    <property type="evidence" value="ECO:0007669"/>
    <property type="project" value="TreeGrafter"/>
</dbReference>
<accession>T1GWH1</accession>
<dbReference type="EMBL" id="CAQQ02130480">
    <property type="status" value="NOT_ANNOTATED_CDS"/>
    <property type="molecule type" value="Genomic_DNA"/>
</dbReference>
<protein>
    <recommendedName>
        <fullName evidence="7">Receptor ligand binding region domain-containing protein</fullName>
    </recommendedName>
</protein>
<feature type="signal peptide" evidence="6">
    <location>
        <begin position="1"/>
        <end position="19"/>
    </location>
</feature>
<keyword evidence="9" id="KW-1185">Reference proteome</keyword>
<feature type="chain" id="PRO_5004588563" description="Receptor ligand binding region domain-containing protein" evidence="6">
    <location>
        <begin position="20"/>
        <end position="414"/>
    </location>
</feature>
<comment type="subcellular location">
    <subcellularLocation>
        <location evidence="1">Membrane</location>
    </subcellularLocation>
</comment>
<evidence type="ECO:0000259" key="7">
    <source>
        <dbReference type="Pfam" id="PF01094"/>
    </source>
</evidence>
<evidence type="ECO:0000256" key="5">
    <source>
        <dbReference type="SAM" id="Phobius"/>
    </source>
</evidence>
<dbReference type="Gene3D" id="3.40.50.2300">
    <property type="match status" value="2"/>
</dbReference>
<dbReference type="InterPro" id="IPR001828">
    <property type="entry name" value="ANF_lig-bd_rcpt"/>
</dbReference>
<evidence type="ECO:0000313" key="9">
    <source>
        <dbReference type="Proteomes" id="UP000015102"/>
    </source>
</evidence>
<evidence type="ECO:0000256" key="2">
    <source>
        <dbReference type="ARBA" id="ARBA00022692"/>
    </source>
</evidence>
<evidence type="ECO:0000256" key="1">
    <source>
        <dbReference type="ARBA" id="ARBA00004370"/>
    </source>
</evidence>
<keyword evidence="6" id="KW-0732">Signal</keyword>
<dbReference type="HOGENOM" id="CLU_664943_0_0_1"/>
<dbReference type="FunFam" id="3.40.50.2300:FF:000279">
    <property type="entry name" value="Guanylate cyclase"/>
    <property type="match status" value="1"/>
</dbReference>
<dbReference type="AlphaFoldDB" id="T1GWH1"/>
<dbReference type="GO" id="GO:0007165">
    <property type="term" value="P:signal transduction"/>
    <property type="evidence" value="ECO:0007669"/>
    <property type="project" value="TreeGrafter"/>
</dbReference>
<dbReference type="EMBL" id="CAQQ02130484">
    <property type="status" value="NOT_ANNOTATED_CDS"/>
    <property type="molecule type" value="Genomic_DNA"/>
</dbReference>
<keyword evidence="4 5" id="KW-0472">Membrane</keyword>
<evidence type="ECO:0000313" key="8">
    <source>
        <dbReference type="EnsemblMetazoa" id="MESCA008148-PA"/>
    </source>
</evidence>
<dbReference type="EMBL" id="CAQQ02130482">
    <property type="status" value="NOT_ANNOTATED_CDS"/>
    <property type="molecule type" value="Genomic_DNA"/>
</dbReference>
<dbReference type="Pfam" id="PF01094">
    <property type="entry name" value="ANF_receptor"/>
    <property type="match status" value="1"/>
</dbReference>
<dbReference type="STRING" id="36166.T1GWH1"/>
<proteinExistence type="predicted"/>
<keyword evidence="2 5" id="KW-0812">Transmembrane</keyword>
<evidence type="ECO:0000256" key="4">
    <source>
        <dbReference type="ARBA" id="ARBA00023136"/>
    </source>
</evidence>
<feature type="transmembrane region" description="Helical" evidence="5">
    <location>
        <begin position="334"/>
        <end position="353"/>
    </location>
</feature>